<protein>
    <submittedName>
        <fullName evidence="4">Uncharacterized protein</fullName>
    </submittedName>
</protein>
<evidence type="ECO:0000313" key="3">
    <source>
        <dbReference type="EMBL" id="CAF3823508.1"/>
    </source>
</evidence>
<comment type="caution">
    <text evidence="4">The sequence shown here is derived from an EMBL/GenBank/DDBJ whole genome shotgun (WGS) entry which is preliminary data.</text>
</comment>
<dbReference type="EMBL" id="CAJOAZ010001805">
    <property type="protein sequence ID" value="CAF3859426.1"/>
    <property type="molecule type" value="Genomic_DNA"/>
</dbReference>
<gene>
    <name evidence="1" type="ORF">IZO911_LOCUS3338</name>
    <name evidence="2" type="ORF">JYZ213_LOCUS2410</name>
    <name evidence="3" type="ORF">KXQ929_LOCUS18393</name>
    <name evidence="4" type="ORF">OXD698_LOCUS21728</name>
</gene>
<dbReference type="EMBL" id="CAJOBB010001197">
    <property type="protein sequence ID" value="CAF3823508.1"/>
    <property type="molecule type" value="Genomic_DNA"/>
</dbReference>
<dbReference type="Proteomes" id="UP000663845">
    <property type="component" value="Unassembled WGS sequence"/>
</dbReference>
<evidence type="ECO:0000313" key="1">
    <source>
        <dbReference type="EMBL" id="CAF0737828.1"/>
    </source>
</evidence>
<name>A0A819F027_9BILA</name>
<dbReference type="Proteomes" id="UP000663868">
    <property type="component" value="Unassembled WGS sequence"/>
</dbReference>
<dbReference type="Proteomes" id="UP000663844">
    <property type="component" value="Unassembled WGS sequence"/>
</dbReference>
<dbReference type="Proteomes" id="UP000663860">
    <property type="component" value="Unassembled WGS sequence"/>
</dbReference>
<dbReference type="EMBL" id="CAJNOG010000012">
    <property type="protein sequence ID" value="CAF0749789.1"/>
    <property type="molecule type" value="Genomic_DNA"/>
</dbReference>
<organism evidence="4 5">
    <name type="scientific">Adineta steineri</name>
    <dbReference type="NCBI Taxonomy" id="433720"/>
    <lineage>
        <taxon>Eukaryota</taxon>
        <taxon>Metazoa</taxon>
        <taxon>Spiralia</taxon>
        <taxon>Gnathifera</taxon>
        <taxon>Rotifera</taxon>
        <taxon>Eurotatoria</taxon>
        <taxon>Bdelloidea</taxon>
        <taxon>Adinetida</taxon>
        <taxon>Adinetidae</taxon>
        <taxon>Adineta</taxon>
    </lineage>
</organism>
<evidence type="ECO:0000313" key="2">
    <source>
        <dbReference type="EMBL" id="CAF0749789.1"/>
    </source>
</evidence>
<sequence>MKNKIKLEKSVSLKRDAQTDERRCKRIREDYSSSINLATIIDKVSNGCYPDQIQRSVNGAKIVDNDYRYDDCLRYIGKWLNDVEEPGPSAEPSAVNAASEEITTVQEITSQAPIIHEMIDINELDQNEFAYDELKIF</sequence>
<evidence type="ECO:0000313" key="4">
    <source>
        <dbReference type="EMBL" id="CAF3859426.1"/>
    </source>
</evidence>
<dbReference type="AlphaFoldDB" id="A0A819F027"/>
<reference evidence="4" key="1">
    <citation type="submission" date="2021-02" db="EMBL/GenBank/DDBJ databases">
        <authorList>
            <person name="Nowell W R."/>
        </authorList>
    </citation>
    <scope>NUCLEOTIDE SEQUENCE</scope>
</reference>
<accession>A0A819F027</accession>
<dbReference type="EMBL" id="CAJNOE010000017">
    <property type="protein sequence ID" value="CAF0737828.1"/>
    <property type="molecule type" value="Genomic_DNA"/>
</dbReference>
<evidence type="ECO:0000313" key="5">
    <source>
        <dbReference type="Proteomes" id="UP000663844"/>
    </source>
</evidence>
<proteinExistence type="predicted"/>